<evidence type="ECO:0000313" key="3">
    <source>
        <dbReference type="Proteomes" id="UP000178744"/>
    </source>
</evidence>
<accession>A0A1G1Z586</accession>
<feature type="transmembrane region" description="Helical" evidence="1">
    <location>
        <begin position="13"/>
        <end position="35"/>
    </location>
</feature>
<organism evidence="2 3">
    <name type="scientific">Candidatus Colwellbacteria bacterium RIFCSPLOWO2_01_FULL_48_10</name>
    <dbReference type="NCBI Taxonomy" id="1797690"/>
    <lineage>
        <taxon>Bacteria</taxon>
        <taxon>Candidatus Colwelliibacteriota</taxon>
    </lineage>
</organism>
<dbReference type="Proteomes" id="UP000178744">
    <property type="component" value="Unassembled WGS sequence"/>
</dbReference>
<protein>
    <submittedName>
        <fullName evidence="2">Uncharacterized protein</fullName>
    </submittedName>
</protein>
<reference evidence="2 3" key="1">
    <citation type="journal article" date="2016" name="Nat. Commun.">
        <title>Thousands of microbial genomes shed light on interconnected biogeochemical processes in an aquifer system.</title>
        <authorList>
            <person name="Anantharaman K."/>
            <person name="Brown C.T."/>
            <person name="Hug L.A."/>
            <person name="Sharon I."/>
            <person name="Castelle C.J."/>
            <person name="Probst A.J."/>
            <person name="Thomas B.C."/>
            <person name="Singh A."/>
            <person name="Wilkins M.J."/>
            <person name="Karaoz U."/>
            <person name="Brodie E.L."/>
            <person name="Williams K.H."/>
            <person name="Hubbard S.S."/>
            <person name="Banfield J.F."/>
        </authorList>
    </citation>
    <scope>NUCLEOTIDE SEQUENCE [LARGE SCALE GENOMIC DNA]</scope>
</reference>
<comment type="caution">
    <text evidence="2">The sequence shown here is derived from an EMBL/GenBank/DDBJ whole genome shotgun (WGS) entry which is preliminary data.</text>
</comment>
<proteinExistence type="predicted"/>
<keyword evidence="1" id="KW-0472">Membrane</keyword>
<keyword evidence="1" id="KW-0812">Transmembrane</keyword>
<dbReference type="EMBL" id="MHIY01000016">
    <property type="protein sequence ID" value="OGY59765.1"/>
    <property type="molecule type" value="Genomic_DNA"/>
</dbReference>
<evidence type="ECO:0000256" key="1">
    <source>
        <dbReference type="SAM" id="Phobius"/>
    </source>
</evidence>
<keyword evidence="1" id="KW-1133">Transmembrane helix</keyword>
<gene>
    <name evidence="2" type="ORF">A3B23_03595</name>
</gene>
<sequence>MKDPRSGQSLMEVLISIAIGALILGSSVVAVTLTLRSSLQSRSTRSASLLLQEMMDNARSIAEGDWRQIYDLDPKGSAGQYKLAPTLAIESGSEDITINGTAYTRFFTVENVARNAAGEIQAAGTDDPSTQKITGHITWTGNQGLTAAEYLTRFDNRAYRVSDWSDPTGYAEQNGLNLMTPGQATLE</sequence>
<name>A0A1G1Z586_9BACT</name>
<evidence type="ECO:0000313" key="2">
    <source>
        <dbReference type="EMBL" id="OGY59765.1"/>
    </source>
</evidence>
<dbReference type="AlphaFoldDB" id="A0A1G1Z586"/>